<keyword evidence="4" id="KW-1185">Reference proteome</keyword>
<evidence type="ECO:0000313" key="4">
    <source>
        <dbReference type="Proteomes" id="UP001254848"/>
    </source>
</evidence>
<dbReference type="RefSeq" id="WP_413782134.1">
    <property type="nucleotide sequence ID" value="NZ_JAUOZS010000001.1"/>
</dbReference>
<keyword evidence="1" id="KW-0479">Metal-binding</keyword>
<reference evidence="3 4" key="1">
    <citation type="submission" date="2023-07" db="EMBL/GenBank/DDBJ databases">
        <title>The novel representative of Negativicutes class, Anaeroselena agilis gen. nov. sp. nov.</title>
        <authorList>
            <person name="Prokofeva M.I."/>
            <person name="Elcheninov A.G."/>
            <person name="Klyukina A."/>
            <person name="Kublanov I.V."/>
            <person name="Frolov E.N."/>
            <person name="Podosokorskaya O.A."/>
        </authorList>
    </citation>
    <scope>NUCLEOTIDE SEQUENCE [LARGE SCALE GENOMIC DNA]</scope>
    <source>
        <strain evidence="3 4">4137-cl</strain>
    </source>
</reference>
<dbReference type="InterPro" id="IPR015991">
    <property type="entry name" value="TatD/YcfH-like"/>
</dbReference>
<evidence type="ECO:0000256" key="2">
    <source>
        <dbReference type="ARBA" id="ARBA00022801"/>
    </source>
</evidence>
<comment type="caution">
    <text evidence="3">The sequence shown here is derived from an EMBL/GenBank/DDBJ whole genome shotgun (WGS) entry which is preliminary data.</text>
</comment>
<protein>
    <submittedName>
        <fullName evidence="3">TatD family hydrolase</fullName>
    </submittedName>
</protein>
<dbReference type="SUPFAM" id="SSF51556">
    <property type="entry name" value="Metallo-dependent hydrolases"/>
    <property type="match status" value="1"/>
</dbReference>
<accession>A0ABU3P3U3</accession>
<keyword evidence="2 3" id="KW-0378">Hydrolase</keyword>
<dbReference type="Proteomes" id="UP001254848">
    <property type="component" value="Unassembled WGS sequence"/>
</dbReference>
<dbReference type="InterPro" id="IPR018228">
    <property type="entry name" value="DNase_TatD-rel_CS"/>
</dbReference>
<dbReference type="Pfam" id="PF01026">
    <property type="entry name" value="TatD_DNase"/>
    <property type="match status" value="1"/>
</dbReference>
<dbReference type="PROSITE" id="PS01137">
    <property type="entry name" value="TATD_1"/>
    <property type="match status" value="1"/>
</dbReference>
<dbReference type="GO" id="GO:0016787">
    <property type="term" value="F:hydrolase activity"/>
    <property type="evidence" value="ECO:0007669"/>
    <property type="project" value="UniProtKB-KW"/>
</dbReference>
<dbReference type="PROSITE" id="PS01091">
    <property type="entry name" value="TATD_3"/>
    <property type="match status" value="1"/>
</dbReference>
<dbReference type="PANTHER" id="PTHR46124:SF2">
    <property type="entry name" value="D-AMINOACYL-TRNA DEACYLASE"/>
    <property type="match status" value="1"/>
</dbReference>
<dbReference type="PANTHER" id="PTHR46124">
    <property type="entry name" value="D-AMINOACYL-TRNA DEACYLASE"/>
    <property type="match status" value="1"/>
</dbReference>
<dbReference type="InterPro" id="IPR032466">
    <property type="entry name" value="Metal_Hydrolase"/>
</dbReference>
<sequence length="255" mass="27965">MLFDSHAHLDDKRFHDDRDEVVARAVAGGLTGILNAGADMFSSARAVELAAKHDIVWAAVGIHPHDAKDAREEDYDRLAAWCALPKVVAVGEIGLDYHYDFSPREAQRAVFVSQLDLARQVGKPIIIHDREAHADVLATVKNEGKGLAGVFHCFSGSVEMAREVLKMGFYVSVAGPVTFANAHKLHEVVKAVPLDRLLVETDCPYLTPEPFRGRRNEPAHVRYVAEKVAGLLGLEPEALAARTTENTKRLFGITV</sequence>
<dbReference type="InterPro" id="IPR001130">
    <property type="entry name" value="TatD-like"/>
</dbReference>
<dbReference type="Gene3D" id="3.20.20.140">
    <property type="entry name" value="Metal-dependent hydrolases"/>
    <property type="match status" value="1"/>
</dbReference>
<organism evidence="3 4">
    <name type="scientific">Anaeroselena agilis</name>
    <dbReference type="NCBI Taxonomy" id="3063788"/>
    <lineage>
        <taxon>Bacteria</taxon>
        <taxon>Bacillati</taxon>
        <taxon>Bacillota</taxon>
        <taxon>Negativicutes</taxon>
        <taxon>Acetonemataceae</taxon>
        <taxon>Anaeroselena</taxon>
    </lineage>
</organism>
<dbReference type="PIRSF" id="PIRSF005902">
    <property type="entry name" value="DNase_TatD"/>
    <property type="match status" value="1"/>
</dbReference>
<gene>
    <name evidence="3" type="ORF">Q4T40_20860</name>
</gene>
<name>A0ABU3P3U3_9FIRM</name>
<proteinExistence type="predicted"/>
<dbReference type="NCBIfam" id="TIGR00010">
    <property type="entry name" value="YchF/TatD family DNA exonuclease"/>
    <property type="match status" value="1"/>
</dbReference>
<dbReference type="EMBL" id="JAUOZS010000001">
    <property type="protein sequence ID" value="MDT8903686.1"/>
    <property type="molecule type" value="Genomic_DNA"/>
</dbReference>
<evidence type="ECO:0000313" key="3">
    <source>
        <dbReference type="EMBL" id="MDT8903686.1"/>
    </source>
</evidence>
<dbReference type="CDD" id="cd01310">
    <property type="entry name" value="TatD_DNAse"/>
    <property type="match status" value="1"/>
</dbReference>
<evidence type="ECO:0000256" key="1">
    <source>
        <dbReference type="ARBA" id="ARBA00022723"/>
    </source>
</evidence>